<dbReference type="Pfam" id="PF00724">
    <property type="entry name" value="Oxidored_FMN"/>
    <property type="match status" value="1"/>
</dbReference>
<keyword evidence="2" id="KW-0285">Flavoprotein</keyword>
<evidence type="ECO:0000256" key="5">
    <source>
        <dbReference type="ARBA" id="ARBA00023002"/>
    </source>
</evidence>
<reference evidence="7" key="1">
    <citation type="journal article" date="2019" name="Mol. Biol. Evol.">
        <title>Ancient Adaptive Lateral Gene Transfers in the Symbiotic Opalina - Blastocystis Stramenopile Lineage.</title>
        <authorList>
            <person name="Yubuki N."/>
            <person name="Galindo L.J."/>
            <person name="Reboul G."/>
            <person name="Lopez-Garcia P."/>
            <person name="Brown M.W."/>
            <person name="Pollet N."/>
            <person name="Moreira D."/>
        </authorList>
    </citation>
    <scope>NUCLEOTIDE SEQUENCE</scope>
    <source>
        <strain evidence="7">Opal32</strain>
    </source>
</reference>
<accession>A0A649UYW7</accession>
<evidence type="ECO:0000313" key="7">
    <source>
        <dbReference type="EMBL" id="QGJ83570.1"/>
    </source>
</evidence>
<evidence type="ECO:0000256" key="1">
    <source>
        <dbReference type="ARBA" id="ARBA00001917"/>
    </source>
</evidence>
<dbReference type="SUPFAM" id="SSF51395">
    <property type="entry name" value="FMN-linked oxidoreductases"/>
    <property type="match status" value="1"/>
</dbReference>
<sequence length="370" mass="41044">MSKVLKDPHLFTPIKIRECTFKNRMGVPPMVLFEGKEGVPQDIHLVQYGRYALDGYGFIIYESTAIESIGRISPGCCGIWSDDFIPKYKRITDFVHQQDCKIGIQLAHAGRKGSSALPSKAVRKGGLLPSEGGWEVVGPTSEKYQPDWSNTRELTVAELAQYPKKFADCATRAIKCGFDFIEVHCAHGYLLNQFLSPLTNKRTDGYGGSLDNRMKLIKEVITEVRKVMPNNMPLFVRLSCEDLAKGGHTMKDTIDIVKAIKPLGVDLINCSSAGILPEQVIPDRPHFQWDYAKQIKEACNIMTACVGQINTTEEANGIIEKKEADVVLIGRGALRNSFNPRRAAVDIGAPIPAYFEGISWATAIPKHSKY</sequence>
<organism evidence="7">
    <name type="scientific">Opalinidae sp</name>
    <dbReference type="NCBI Taxonomy" id="2059444"/>
    <lineage>
        <taxon>Eukaryota</taxon>
        <taxon>Sar</taxon>
        <taxon>Stramenopiles</taxon>
        <taxon>Bigyra</taxon>
        <taxon>Opalozoa</taxon>
        <taxon>Opalinata</taxon>
        <taxon>Opalinidae</taxon>
    </lineage>
</organism>
<dbReference type="EMBL" id="MN167395">
    <property type="protein sequence ID" value="QGJ83570.1"/>
    <property type="molecule type" value="mRNA"/>
</dbReference>
<feature type="domain" description="NADH:flavin oxidoreductase/NADH oxidase N-terminal" evidence="6">
    <location>
        <begin position="10"/>
        <end position="344"/>
    </location>
</feature>
<dbReference type="AlphaFoldDB" id="A0A649UYW7"/>
<evidence type="ECO:0000256" key="3">
    <source>
        <dbReference type="ARBA" id="ARBA00022643"/>
    </source>
</evidence>
<keyword evidence="3" id="KW-0288">FMN</keyword>
<evidence type="ECO:0000259" key="6">
    <source>
        <dbReference type="Pfam" id="PF00724"/>
    </source>
</evidence>
<dbReference type="CDD" id="cd02932">
    <property type="entry name" value="OYE_YqiM_FMN"/>
    <property type="match status" value="1"/>
</dbReference>
<dbReference type="InterPro" id="IPR013785">
    <property type="entry name" value="Aldolase_TIM"/>
</dbReference>
<dbReference type="InterPro" id="IPR001155">
    <property type="entry name" value="OxRdtase_FMN_N"/>
</dbReference>
<dbReference type="GO" id="GO:0010181">
    <property type="term" value="F:FMN binding"/>
    <property type="evidence" value="ECO:0007669"/>
    <property type="project" value="InterPro"/>
</dbReference>
<dbReference type="PANTHER" id="PTHR43303:SF4">
    <property type="entry name" value="NADPH DEHYDROGENASE C23G7.10C-RELATED"/>
    <property type="match status" value="1"/>
</dbReference>
<name>A0A649UYW7_9STRA</name>
<dbReference type="PANTHER" id="PTHR43303">
    <property type="entry name" value="NADPH DEHYDROGENASE C23G7.10C-RELATED"/>
    <property type="match status" value="1"/>
</dbReference>
<keyword evidence="5" id="KW-0560">Oxidoreductase</keyword>
<comment type="cofactor">
    <cofactor evidence="1">
        <name>FMN</name>
        <dbReference type="ChEBI" id="CHEBI:58210"/>
    </cofactor>
</comment>
<evidence type="ECO:0000256" key="2">
    <source>
        <dbReference type="ARBA" id="ARBA00022630"/>
    </source>
</evidence>
<keyword evidence="4" id="KW-0521">NADP</keyword>
<dbReference type="InterPro" id="IPR044152">
    <property type="entry name" value="YqjM-like"/>
</dbReference>
<protein>
    <submittedName>
        <fullName evidence="7">NADH-dependent flavin oxidoreductase</fullName>
    </submittedName>
</protein>
<dbReference type="Gene3D" id="3.20.20.70">
    <property type="entry name" value="Aldolase class I"/>
    <property type="match status" value="1"/>
</dbReference>
<dbReference type="GO" id="GO:0003959">
    <property type="term" value="F:NADPH dehydrogenase activity"/>
    <property type="evidence" value="ECO:0007669"/>
    <property type="project" value="InterPro"/>
</dbReference>
<evidence type="ECO:0000256" key="4">
    <source>
        <dbReference type="ARBA" id="ARBA00022857"/>
    </source>
</evidence>
<proteinExistence type="evidence at transcript level"/>
<dbReference type="GO" id="GO:0050661">
    <property type="term" value="F:NADP binding"/>
    <property type="evidence" value="ECO:0007669"/>
    <property type="project" value="InterPro"/>
</dbReference>